<reference evidence="1" key="1">
    <citation type="submission" date="2022-05" db="EMBL/GenBank/DDBJ databases">
        <title>Using nanopore sequencing to obtain complete genomes from saliva samples.</title>
        <authorList>
            <person name="Baker J.L."/>
        </authorList>
    </citation>
    <scope>NUCLEOTIDE SEQUENCE</scope>
    <source>
        <strain evidence="1">JCVI-JB-Ag32</strain>
    </source>
</reference>
<protein>
    <submittedName>
        <fullName evidence="1">Uncharacterized protein</fullName>
    </submittedName>
</protein>
<sequence length="191" mass="22168">MEQYPTKDLTIDPQVAEEAIKRLAPEAVDEIGVDRLRTVRQILREYSDCKVDDEELELLLDFFNWEMTGTRLHVYDFRRPWQDQIDWDLVKAMLEEQVPEALEKLGFERLCTVTRMIKEYSEGNLTLDELTRLAVNYRFGLTDIPTTLVGDVAPGPAEGEVSEEIGRGVSRKQLTYEEYDHILLARMARIS</sequence>
<evidence type="ECO:0000313" key="2">
    <source>
        <dbReference type="Proteomes" id="UP000830236"/>
    </source>
</evidence>
<organism evidence="1 2">
    <name type="scientific">Actinomyces graevenitzii</name>
    <dbReference type="NCBI Taxonomy" id="55565"/>
    <lineage>
        <taxon>Bacteria</taxon>
        <taxon>Bacillati</taxon>
        <taxon>Actinomycetota</taxon>
        <taxon>Actinomycetes</taxon>
        <taxon>Actinomycetales</taxon>
        <taxon>Actinomycetaceae</taxon>
        <taxon>Actinomyces</taxon>
    </lineage>
</organism>
<evidence type="ECO:0000313" key="1">
    <source>
        <dbReference type="EMBL" id="UQF79851.1"/>
    </source>
</evidence>
<dbReference type="EMBL" id="CP097095">
    <property type="protein sequence ID" value="UQF79851.1"/>
    <property type="molecule type" value="Genomic_DNA"/>
</dbReference>
<dbReference type="Proteomes" id="UP000830236">
    <property type="component" value="Chromosome"/>
</dbReference>
<dbReference type="KEGG" id="agh:M3I41_00790"/>
<dbReference type="AlphaFoldDB" id="A0A9E7AFU5"/>
<gene>
    <name evidence="1" type="ORF">M3I41_00790</name>
</gene>
<proteinExistence type="predicted"/>
<name>A0A9E7AFU5_9ACTO</name>
<accession>A0A9E7AFU5</accession>